<evidence type="ECO:0000256" key="7">
    <source>
        <dbReference type="ARBA" id="ARBA00022741"/>
    </source>
</evidence>
<feature type="domain" description="GRF-type" evidence="21">
    <location>
        <begin position="31"/>
        <end position="73"/>
    </location>
</feature>
<evidence type="ECO:0000256" key="16">
    <source>
        <dbReference type="ARBA" id="ARBA00023136"/>
    </source>
</evidence>
<evidence type="ECO:0000256" key="5">
    <source>
        <dbReference type="ARBA" id="ARBA00022723"/>
    </source>
</evidence>
<comment type="subcellular location">
    <subcellularLocation>
        <location evidence="1">Endomembrane system</location>
        <topology evidence="1">Multi-pass membrane protein</topology>
    </subcellularLocation>
</comment>
<dbReference type="Gene3D" id="3.30.70.100">
    <property type="match status" value="2"/>
</dbReference>
<accession>A0AAN6M086</accession>
<dbReference type="SFLD" id="SFLDF00027">
    <property type="entry name" value="p-type_atpase"/>
    <property type="match status" value="1"/>
</dbReference>
<dbReference type="InterPro" id="IPR023214">
    <property type="entry name" value="HAD_sf"/>
</dbReference>
<keyword evidence="23" id="KW-1185">Reference proteome</keyword>
<dbReference type="InterPro" id="IPR001757">
    <property type="entry name" value="P_typ_ATPase"/>
</dbReference>
<dbReference type="Gene3D" id="2.70.150.10">
    <property type="entry name" value="Calcium-transporting ATPase, cytoplasmic transduction domain A"/>
    <property type="match status" value="1"/>
</dbReference>
<evidence type="ECO:0000256" key="17">
    <source>
        <dbReference type="PROSITE-ProRule" id="PRU01343"/>
    </source>
</evidence>
<evidence type="ECO:0000259" key="20">
    <source>
        <dbReference type="PROSITE" id="PS50846"/>
    </source>
</evidence>
<dbReference type="InterPro" id="IPR006121">
    <property type="entry name" value="HMA_dom"/>
</dbReference>
<dbReference type="Proteomes" id="UP001280581">
    <property type="component" value="Unassembled WGS sequence"/>
</dbReference>
<evidence type="ECO:0000256" key="12">
    <source>
        <dbReference type="ARBA" id="ARBA00022967"/>
    </source>
</evidence>
<keyword evidence="8 17" id="KW-0863">Zinc-finger</keyword>
<dbReference type="InterPro" id="IPR017969">
    <property type="entry name" value="Heavy-metal-associated_CS"/>
</dbReference>
<dbReference type="InterPro" id="IPR044492">
    <property type="entry name" value="P_typ_ATPase_HD_dom"/>
</dbReference>
<evidence type="ECO:0000256" key="18">
    <source>
        <dbReference type="SAM" id="MobiDB-lite"/>
    </source>
</evidence>
<dbReference type="SFLD" id="SFLDS00003">
    <property type="entry name" value="Haloacid_Dehalogenase"/>
    <property type="match status" value="1"/>
</dbReference>
<evidence type="ECO:0000313" key="23">
    <source>
        <dbReference type="Proteomes" id="UP001280581"/>
    </source>
</evidence>
<dbReference type="Pfam" id="PF00122">
    <property type="entry name" value="E1-E2_ATPase"/>
    <property type="match status" value="1"/>
</dbReference>
<evidence type="ECO:0000256" key="13">
    <source>
        <dbReference type="ARBA" id="ARBA00022989"/>
    </source>
</evidence>
<dbReference type="EMBL" id="WVTA01000007">
    <property type="protein sequence ID" value="KAK3208629.1"/>
    <property type="molecule type" value="Genomic_DNA"/>
</dbReference>
<dbReference type="PROSITE" id="PS51999">
    <property type="entry name" value="ZF_GRF"/>
    <property type="match status" value="1"/>
</dbReference>
<dbReference type="InterPro" id="IPR023298">
    <property type="entry name" value="ATPase_P-typ_TM_dom_sf"/>
</dbReference>
<keyword evidence="12" id="KW-1278">Translocase</keyword>
<dbReference type="GO" id="GO:0055070">
    <property type="term" value="P:copper ion homeostasis"/>
    <property type="evidence" value="ECO:0007669"/>
    <property type="project" value="TreeGrafter"/>
</dbReference>
<feature type="transmembrane region" description="Helical" evidence="19">
    <location>
        <begin position="1129"/>
        <end position="1151"/>
    </location>
</feature>
<evidence type="ECO:0000259" key="21">
    <source>
        <dbReference type="PROSITE" id="PS51999"/>
    </source>
</evidence>
<dbReference type="GO" id="GO:0016020">
    <property type="term" value="C:membrane"/>
    <property type="evidence" value="ECO:0007669"/>
    <property type="project" value="UniProtKB-SubCell"/>
</dbReference>
<dbReference type="NCBIfam" id="TIGR01525">
    <property type="entry name" value="ATPase-IB_hvy"/>
    <property type="match status" value="1"/>
</dbReference>
<evidence type="ECO:0000313" key="22">
    <source>
        <dbReference type="EMBL" id="KAK3208629.1"/>
    </source>
</evidence>
<evidence type="ECO:0000256" key="8">
    <source>
        <dbReference type="ARBA" id="ARBA00022771"/>
    </source>
</evidence>
<evidence type="ECO:0000256" key="2">
    <source>
        <dbReference type="ARBA" id="ARBA00006024"/>
    </source>
</evidence>
<sequence length="1608" mass="175530">MSGFRGRRGQGQGQGQRGAWRGATSAPKGTFSDGVWHLHFQVKKEGPNKGRWFRTCQRPQDERCKFYLWDSDAHERENAALVNNSRTEPAHTAATTPRTQRVASPPPPYTVQADPAGSSRKRQRPAVQQEEDEYGFGTRDEDFEEQLSQVLARVETPSKKPRTETSAFVTPSRSARRKLPWQTDDSPLPSPLPTPHTDYRTPRLSTTHPAAPESSLLTPSRYRLSEDSLNEIAAPSPNGTPTPARFKNVSESDLARDVFDVLRDVNVQLDEQARANLAAVLSRHATIAEGVKRGREVARASAAAKTAKVTELTYRVSTLEAELEAEKAKVAHLQWSLEHGQQTGFAQRCSCHLSRNVGDSTYIARILHVVGHIPSHRHEVIQDSLGGLTLAPEFVSYSIVSHSVVLRHSTSLAVQDISATLEAAGFEIHSIFQDNKSVFIAEEIRRNGRNTDWDSSLEHAVARWFQKGTQSESREHMYKREKHAEQCEQCKAEAGGVQLNVNDAQKSWTLKKPETVVTTDSLSQTDTFDGSRSPVLESIVIGVPSAVSTCKATIGIQGMTCSSCVSSITHAVQQLPFVQSINVNLLTNSGTVVFEGKEKVGEIVQAIEDAGFDADIENIEHLDTWRATYAIGGMTCSSCVGNVSRALEAHTWIERVDVNLVTNSAVIIFAGSNNAAQITETIEDAGYEAKLDKIEPTSAIEETSDRSVGIRIDGMFCHHCPAGIISMLRETYGRSHGVEFENQAFSETSPILFVRYRPDSPVFTIRDIFRAIEDLNTNFRPSVYHAPTIEDRAREMHAQERRRVLFRLLLSVTIAVPTFILGIVFMSLVKEAHPIRRYIMQPMWAGNATRLNWALFILATPVYFLAADTFHRRAFKEVKAMWRPGSRIPFLHRFVRFGSMNMLMSLGTSIAYFASVVELALAAANKSSGSMNDSYFDAVVFLTMFILIGRFLEAYSKAKTGDAVTSLGRLRPEEAILVDSEQGDSKIATDLLEIGDVVRVHHGTSPPFDGTILEGATTFDESSLTGESRPVSKESGDTVYSGTVNKGAPVKVKITTVAGTSMLDQIINAVREGQTHRAPVERVADTITSHFVPFVVVVAVFTWLVWLLLGTTGGIPKDWMNEGSGGWALWSLRFAIAVFVIACPCGIGLAAPTALFVGGGLAAQYGILVKGGGEAFQEASTLDCIVFDKTGTLTEGGDPAVTDHSFRLECNEGSAVVFGLTKALEENSNHPIAKALVNFCKTRSSGTFETATVDEVPGKGLKGVFELKDQRITVIVGNEALMSDHSVAIPIAQTSILQTWKTRGESVALVALLSEPNNKDTRATENHWEFACAFAIADPLRPEAINVISQFKKRGIDVWMLSGDNQVTANAVGVQVGIPVSNIIAGVLPDEKAEKINYLQRTLTKTHKSTFSSLSFLGRSTTKRATIAMVGDGINDAPALSTADLSIAIGSGSDIALSSSSFILINSHLTSLLTLLDLSRVVFRRVYFNFGWALVYNLIAMPIAAGVLYPITTGVERMDMHHNGVGMEGGMGMGNTGVKHQLTVEKIDAVEMDGIKGIGDVDCKKVELGIKVGPDDFVLDVDCKDAYSTDDDAVVAEESLVKAVEPRD</sequence>
<feature type="region of interest" description="Disordered" evidence="18">
    <location>
        <begin position="79"/>
        <end position="140"/>
    </location>
</feature>
<dbReference type="GO" id="GO:0005507">
    <property type="term" value="F:copper ion binding"/>
    <property type="evidence" value="ECO:0007669"/>
    <property type="project" value="InterPro"/>
</dbReference>
<keyword evidence="4 19" id="KW-0812">Transmembrane</keyword>
<dbReference type="Gene3D" id="3.40.1110.10">
    <property type="entry name" value="Calcium-transporting ATPase, cytoplasmic domain N"/>
    <property type="match status" value="1"/>
</dbReference>
<evidence type="ECO:0000256" key="15">
    <source>
        <dbReference type="ARBA" id="ARBA00023065"/>
    </source>
</evidence>
<dbReference type="InterPro" id="IPR036163">
    <property type="entry name" value="HMA_dom_sf"/>
</dbReference>
<feature type="compositionally biased region" description="Polar residues" evidence="18">
    <location>
        <begin position="81"/>
        <end position="102"/>
    </location>
</feature>
<dbReference type="FunFam" id="3.30.70.100:FF:000043">
    <property type="entry name" value="Copper-transporting ATPase 2"/>
    <property type="match status" value="1"/>
</dbReference>
<evidence type="ECO:0000256" key="4">
    <source>
        <dbReference type="ARBA" id="ARBA00022692"/>
    </source>
</evidence>
<dbReference type="SUPFAM" id="SSF81653">
    <property type="entry name" value="Calcium ATPase, transduction domain A"/>
    <property type="match status" value="1"/>
</dbReference>
<reference evidence="22 23" key="1">
    <citation type="submission" date="2021-02" db="EMBL/GenBank/DDBJ databases">
        <title>Genome assembly of Pseudopithomyces chartarum.</title>
        <authorList>
            <person name="Jauregui R."/>
            <person name="Singh J."/>
            <person name="Voisey C."/>
        </authorList>
    </citation>
    <scope>NUCLEOTIDE SEQUENCE [LARGE SCALE GENOMIC DNA]</scope>
    <source>
        <strain evidence="22 23">AGR01</strain>
    </source>
</reference>
<keyword evidence="9" id="KW-0862">Zinc</keyword>
<evidence type="ECO:0000256" key="14">
    <source>
        <dbReference type="ARBA" id="ARBA00023008"/>
    </source>
</evidence>
<dbReference type="GO" id="GO:0008270">
    <property type="term" value="F:zinc ion binding"/>
    <property type="evidence" value="ECO:0007669"/>
    <property type="project" value="UniProtKB-KW"/>
</dbReference>
<comment type="caution">
    <text evidence="22">The sequence shown here is derived from an EMBL/GenBank/DDBJ whole genome shotgun (WGS) entry which is preliminary data.</text>
</comment>
<dbReference type="GO" id="GO:0005524">
    <property type="term" value="F:ATP binding"/>
    <property type="evidence" value="ECO:0007669"/>
    <property type="project" value="UniProtKB-KW"/>
</dbReference>
<dbReference type="SUPFAM" id="SSF81660">
    <property type="entry name" value="Metal cation-transporting ATPase, ATP-binding domain N"/>
    <property type="match status" value="1"/>
</dbReference>
<feature type="transmembrane region" description="Helical" evidence="19">
    <location>
        <begin position="1091"/>
        <end position="1109"/>
    </location>
</feature>
<evidence type="ECO:0000256" key="11">
    <source>
        <dbReference type="ARBA" id="ARBA00022842"/>
    </source>
</evidence>
<feature type="compositionally biased region" description="Polar residues" evidence="18">
    <location>
        <begin position="164"/>
        <end position="173"/>
    </location>
</feature>
<dbReference type="SUPFAM" id="SSF81665">
    <property type="entry name" value="Calcium ATPase, transmembrane domain M"/>
    <property type="match status" value="1"/>
</dbReference>
<dbReference type="Pfam" id="PF00702">
    <property type="entry name" value="Hydrolase"/>
    <property type="match status" value="1"/>
</dbReference>
<keyword evidence="7" id="KW-0547">Nucleotide-binding</keyword>
<feature type="domain" description="HMA" evidence="20">
    <location>
        <begin position="550"/>
        <end position="615"/>
    </location>
</feature>
<feature type="transmembrane region" description="Helical" evidence="19">
    <location>
        <begin position="935"/>
        <end position="952"/>
    </location>
</feature>
<keyword evidence="11" id="KW-0460">Magnesium</keyword>
<dbReference type="InterPro" id="IPR059000">
    <property type="entry name" value="ATPase_P-type_domA"/>
</dbReference>
<keyword evidence="5" id="KW-0479">Metal-binding</keyword>
<gene>
    <name evidence="22" type="ORF">GRF29_77g1406203</name>
</gene>
<dbReference type="PANTHER" id="PTHR43520:SF32">
    <property type="entry name" value="COPPER RESISTANCE P-TYPE ATPASE (EUROFUNG)"/>
    <property type="match status" value="1"/>
</dbReference>
<dbReference type="SUPFAM" id="SSF56784">
    <property type="entry name" value="HAD-like"/>
    <property type="match status" value="1"/>
</dbReference>
<evidence type="ECO:0000256" key="3">
    <source>
        <dbReference type="ARBA" id="ARBA00022448"/>
    </source>
</evidence>
<dbReference type="Pfam" id="PF00403">
    <property type="entry name" value="HMA"/>
    <property type="match status" value="2"/>
</dbReference>
<dbReference type="PROSITE" id="PS01047">
    <property type="entry name" value="HMA_1"/>
    <property type="match status" value="2"/>
</dbReference>
<dbReference type="InterPro" id="IPR036412">
    <property type="entry name" value="HAD-like_sf"/>
</dbReference>
<feature type="region of interest" description="Disordered" evidence="18">
    <location>
        <begin position="152"/>
        <end position="215"/>
    </location>
</feature>
<proteinExistence type="inferred from homology"/>
<keyword evidence="3" id="KW-0813">Transport</keyword>
<name>A0AAN6M086_9PLEO</name>
<dbReference type="PANTHER" id="PTHR43520">
    <property type="entry name" value="ATP7, ISOFORM B"/>
    <property type="match status" value="1"/>
</dbReference>
<dbReference type="FunFam" id="2.70.150.10:FF:000068">
    <property type="entry name" value="Copper resistance-associated P-type ATPase"/>
    <property type="match status" value="1"/>
</dbReference>
<dbReference type="PROSITE" id="PS00154">
    <property type="entry name" value="ATPASE_E1_E2"/>
    <property type="match status" value="1"/>
</dbReference>
<evidence type="ECO:0000256" key="19">
    <source>
        <dbReference type="SAM" id="Phobius"/>
    </source>
</evidence>
<evidence type="ECO:0000256" key="6">
    <source>
        <dbReference type="ARBA" id="ARBA00022737"/>
    </source>
</evidence>
<dbReference type="InterPro" id="IPR010666">
    <property type="entry name" value="Znf_GRF"/>
</dbReference>
<dbReference type="NCBIfam" id="TIGR01494">
    <property type="entry name" value="ATPase_P-type"/>
    <property type="match status" value="1"/>
</dbReference>
<dbReference type="InterPro" id="IPR006122">
    <property type="entry name" value="HMA_Cu_ion-bd"/>
</dbReference>
<dbReference type="Gene3D" id="3.40.50.1000">
    <property type="entry name" value="HAD superfamily/HAD-like"/>
    <property type="match status" value="1"/>
</dbReference>
<evidence type="ECO:0000256" key="9">
    <source>
        <dbReference type="ARBA" id="ARBA00022833"/>
    </source>
</evidence>
<dbReference type="PRINTS" id="PR00119">
    <property type="entry name" value="CATATPASE"/>
</dbReference>
<protein>
    <submittedName>
        <fullName evidence="22">Uncharacterized protein</fullName>
    </submittedName>
</protein>
<feature type="region of interest" description="Disordered" evidence="18">
    <location>
        <begin position="1"/>
        <end position="32"/>
    </location>
</feature>
<dbReference type="InterPro" id="IPR023299">
    <property type="entry name" value="ATPase_P-typ_cyto_dom_N"/>
</dbReference>
<keyword evidence="10" id="KW-0067">ATP-binding</keyword>
<dbReference type="NCBIfam" id="TIGR00003">
    <property type="entry name" value="copper ion binding protein"/>
    <property type="match status" value="1"/>
</dbReference>
<dbReference type="SUPFAM" id="SSF55008">
    <property type="entry name" value="HMA, heavy metal-associated domain"/>
    <property type="match status" value="2"/>
</dbReference>
<dbReference type="SFLD" id="SFLDG00002">
    <property type="entry name" value="C1.7:_P-type_atpase_like"/>
    <property type="match status" value="1"/>
</dbReference>
<comment type="similarity">
    <text evidence="2">Belongs to the cation transport ATPase (P-type) (TC 3.A.3) family. Type IB subfamily.</text>
</comment>
<keyword evidence="14" id="KW-0186">Copper</keyword>
<dbReference type="InterPro" id="IPR018303">
    <property type="entry name" value="ATPase_P-typ_P_site"/>
</dbReference>
<keyword evidence="13 19" id="KW-1133">Transmembrane helix</keyword>
<keyword evidence="6" id="KW-0677">Repeat</keyword>
<dbReference type="CDD" id="cd00371">
    <property type="entry name" value="HMA"/>
    <property type="match status" value="2"/>
</dbReference>
<feature type="transmembrane region" description="Helical" evidence="19">
    <location>
        <begin position="903"/>
        <end position="923"/>
    </location>
</feature>
<feature type="transmembrane region" description="Helical" evidence="19">
    <location>
        <begin position="804"/>
        <end position="828"/>
    </location>
</feature>
<dbReference type="GO" id="GO:0043682">
    <property type="term" value="F:P-type divalent copper transporter activity"/>
    <property type="evidence" value="ECO:0007669"/>
    <property type="project" value="TreeGrafter"/>
</dbReference>
<keyword evidence="15" id="KW-0406">Ion transport</keyword>
<dbReference type="InterPro" id="IPR027256">
    <property type="entry name" value="P-typ_ATPase_IB"/>
</dbReference>
<dbReference type="InterPro" id="IPR008250">
    <property type="entry name" value="ATPase_P-typ_transduc_dom_A_sf"/>
</dbReference>
<evidence type="ECO:0000256" key="10">
    <source>
        <dbReference type="ARBA" id="ARBA00022840"/>
    </source>
</evidence>
<feature type="domain" description="HMA" evidence="20">
    <location>
        <begin position="625"/>
        <end position="690"/>
    </location>
</feature>
<organism evidence="22 23">
    <name type="scientific">Pseudopithomyces chartarum</name>
    <dbReference type="NCBI Taxonomy" id="1892770"/>
    <lineage>
        <taxon>Eukaryota</taxon>
        <taxon>Fungi</taxon>
        <taxon>Dikarya</taxon>
        <taxon>Ascomycota</taxon>
        <taxon>Pezizomycotina</taxon>
        <taxon>Dothideomycetes</taxon>
        <taxon>Pleosporomycetidae</taxon>
        <taxon>Pleosporales</taxon>
        <taxon>Massarineae</taxon>
        <taxon>Didymosphaeriaceae</taxon>
        <taxon>Pseudopithomyces</taxon>
    </lineage>
</organism>
<dbReference type="PROSITE" id="PS50846">
    <property type="entry name" value="HMA_2"/>
    <property type="match status" value="2"/>
</dbReference>
<keyword evidence="16 19" id="KW-0472">Membrane</keyword>
<dbReference type="GO" id="GO:0016887">
    <property type="term" value="F:ATP hydrolysis activity"/>
    <property type="evidence" value="ECO:0007669"/>
    <property type="project" value="InterPro"/>
</dbReference>
<feature type="transmembrane region" description="Helical" evidence="19">
    <location>
        <begin position="1488"/>
        <end position="1511"/>
    </location>
</feature>
<evidence type="ECO:0000256" key="1">
    <source>
        <dbReference type="ARBA" id="ARBA00004127"/>
    </source>
</evidence>
<dbReference type="FunFam" id="3.30.70.100:FF:000001">
    <property type="entry name" value="ATPase copper transporting beta"/>
    <property type="match status" value="1"/>
</dbReference>